<organism evidence="4 5">
    <name type="scientific">Treponema phagedenis</name>
    <dbReference type="NCBI Taxonomy" id="162"/>
    <lineage>
        <taxon>Bacteria</taxon>
        <taxon>Pseudomonadati</taxon>
        <taxon>Spirochaetota</taxon>
        <taxon>Spirochaetia</taxon>
        <taxon>Spirochaetales</taxon>
        <taxon>Treponemataceae</taxon>
        <taxon>Treponema</taxon>
    </lineage>
</organism>
<evidence type="ECO:0000256" key="2">
    <source>
        <dbReference type="ARBA" id="ARBA00007639"/>
    </source>
</evidence>
<evidence type="ECO:0000313" key="4">
    <source>
        <dbReference type="EMBL" id="CEM61540.1"/>
    </source>
</evidence>
<comment type="subcellular location">
    <subcellularLocation>
        <location evidence="1">Cell envelope</location>
    </subcellularLocation>
</comment>
<dbReference type="SUPFAM" id="SSF53822">
    <property type="entry name" value="Periplasmic binding protein-like I"/>
    <property type="match status" value="1"/>
</dbReference>
<proteinExistence type="inferred from homology"/>
<sequence length="322" mass="33980">MKTVKKAGLILVALSLLFVGCSEKEETAQTDTKKSGSFVVGYCINNLNDTFQTYILDAAKQTISSAGGQIEVTDATEDAIKQQDQVNSFIAKGVDGLIVVPVDTSSMDAITNAARNAKIPLCYVNRNPFAGKEQSMPDGVYYVGSQEIVAGQLQGDRVGELLGGKGGVAILVGILGNEGALKRTEGNKEVLTAKYPDIKILVEQTANWQRDQAVTVTENWITTYGTKLNAILSNNDEMALGAIKALQAAGRNDVFVLGVDATADGKAAVRDGSMAATVFQDSKGQGGGAASVITSAIKGNTPEKITWVPFKLVDKDSPLLNE</sequence>
<dbReference type="RefSeq" id="WP_024753602.1">
    <property type="nucleotide sequence ID" value="NZ_CDNC01000012.1"/>
</dbReference>
<dbReference type="InterPro" id="IPR028082">
    <property type="entry name" value="Peripla_BP_I"/>
</dbReference>
<accession>A0A0B7GX98</accession>
<gene>
    <name evidence="4" type="ORF">TPHV1_20077</name>
</gene>
<dbReference type="PANTHER" id="PTHR46847:SF1">
    <property type="entry name" value="D-ALLOSE-BINDING PERIPLASMIC PROTEIN-RELATED"/>
    <property type="match status" value="1"/>
</dbReference>
<name>A0A0B7GX98_TREPH</name>
<dbReference type="Gene3D" id="3.40.50.2300">
    <property type="match status" value="2"/>
</dbReference>
<keyword evidence="5" id="KW-1185">Reference proteome</keyword>
<dbReference type="InterPro" id="IPR025997">
    <property type="entry name" value="SBP_2_dom"/>
</dbReference>
<evidence type="ECO:0000256" key="3">
    <source>
        <dbReference type="ARBA" id="ARBA00022729"/>
    </source>
</evidence>
<dbReference type="GO" id="GO:0030313">
    <property type="term" value="C:cell envelope"/>
    <property type="evidence" value="ECO:0007669"/>
    <property type="project" value="UniProtKB-SubCell"/>
</dbReference>
<keyword evidence="3" id="KW-0732">Signal</keyword>
<protein>
    <submittedName>
        <fullName evidence="4">Sugar-binding domain protein</fullName>
    </submittedName>
</protein>
<dbReference type="PANTHER" id="PTHR46847">
    <property type="entry name" value="D-ALLOSE-BINDING PERIPLASMIC PROTEIN-RELATED"/>
    <property type="match status" value="1"/>
</dbReference>
<dbReference type="Pfam" id="PF13407">
    <property type="entry name" value="Peripla_BP_4"/>
    <property type="match status" value="1"/>
</dbReference>
<dbReference type="AlphaFoldDB" id="A0A0B7GX98"/>
<reference evidence="5" key="1">
    <citation type="submission" date="2015-01" db="EMBL/GenBank/DDBJ databases">
        <authorList>
            <person name="Manzoor Shahid"/>
            <person name="Zubair Saima"/>
        </authorList>
    </citation>
    <scope>NUCLEOTIDE SEQUENCE [LARGE SCALE GENOMIC DNA]</scope>
    <source>
        <strain evidence="5">V1</strain>
    </source>
</reference>
<evidence type="ECO:0000256" key="1">
    <source>
        <dbReference type="ARBA" id="ARBA00004196"/>
    </source>
</evidence>
<dbReference type="EMBL" id="CDNC01000012">
    <property type="protein sequence ID" value="CEM61540.1"/>
    <property type="molecule type" value="Genomic_DNA"/>
</dbReference>
<dbReference type="OrthoDB" id="9814427at2"/>
<dbReference type="Proteomes" id="UP000042527">
    <property type="component" value="Unassembled WGS sequence"/>
</dbReference>
<dbReference type="PROSITE" id="PS51257">
    <property type="entry name" value="PROKAR_LIPOPROTEIN"/>
    <property type="match status" value="1"/>
</dbReference>
<dbReference type="GeneID" id="57753141"/>
<evidence type="ECO:0000313" key="5">
    <source>
        <dbReference type="Proteomes" id="UP000042527"/>
    </source>
</evidence>
<dbReference type="GO" id="GO:0030246">
    <property type="term" value="F:carbohydrate binding"/>
    <property type="evidence" value="ECO:0007669"/>
    <property type="project" value="UniProtKB-ARBA"/>
</dbReference>
<comment type="similarity">
    <text evidence="2">Belongs to the bacterial solute-binding protein 2 family.</text>
</comment>